<feature type="domain" description="Phosphotyrosine protein phosphatase I" evidence="7">
    <location>
        <begin position="2"/>
        <end position="156"/>
    </location>
</feature>
<dbReference type="Proteomes" id="UP000266391">
    <property type="component" value="Unassembled WGS sequence"/>
</dbReference>
<reference evidence="8 9" key="1">
    <citation type="submission" date="2018-08" db="EMBL/GenBank/DDBJ databases">
        <title>A genome reference for cultivated species of the human gut microbiota.</title>
        <authorList>
            <person name="Zou Y."/>
            <person name="Xue W."/>
            <person name="Luo G."/>
        </authorList>
    </citation>
    <scope>NUCLEOTIDE SEQUENCE [LARGE SCALE GENOMIC DNA]</scope>
    <source>
        <strain evidence="8 9">AM32-8LB</strain>
    </source>
</reference>
<accession>A0A396AHD3</accession>
<evidence type="ECO:0000256" key="4">
    <source>
        <dbReference type="ARBA" id="ARBA00022912"/>
    </source>
</evidence>
<proteinExistence type="inferred from homology"/>
<comment type="caution">
    <text evidence="8">The sequence shown here is derived from an EMBL/GenBank/DDBJ whole genome shotgun (WGS) entry which is preliminary data.</text>
</comment>
<evidence type="ECO:0000313" key="9">
    <source>
        <dbReference type="Proteomes" id="UP000266391"/>
    </source>
</evidence>
<dbReference type="Pfam" id="PF01451">
    <property type="entry name" value="LMWPc"/>
    <property type="match status" value="1"/>
</dbReference>
<evidence type="ECO:0000256" key="2">
    <source>
        <dbReference type="ARBA" id="ARBA00013064"/>
    </source>
</evidence>
<dbReference type="RefSeq" id="WP_118091718.1">
    <property type="nucleotide sequence ID" value="NZ_QSIQ01000001.1"/>
</dbReference>
<feature type="active site" description="Nucleophile" evidence="6">
    <location>
        <position position="8"/>
    </location>
</feature>
<dbReference type="PANTHER" id="PTHR11717:SF7">
    <property type="entry name" value="LOW MOLECULAR WEIGHT PHOSPHOTYROSINE PROTEIN PHOSPHATASE"/>
    <property type="match status" value="1"/>
</dbReference>
<evidence type="ECO:0000256" key="5">
    <source>
        <dbReference type="ARBA" id="ARBA00051722"/>
    </source>
</evidence>
<dbReference type="PRINTS" id="PR00719">
    <property type="entry name" value="LMWPTPASE"/>
</dbReference>
<name>A0A396AHD3_9FIRM</name>
<dbReference type="EC" id="3.1.3.48" evidence="2"/>
<keyword evidence="3" id="KW-0378">Hydrolase</keyword>
<evidence type="ECO:0000256" key="1">
    <source>
        <dbReference type="ARBA" id="ARBA00011063"/>
    </source>
</evidence>
<comment type="catalytic activity">
    <reaction evidence="5">
        <text>O-phospho-L-tyrosyl-[protein] + H2O = L-tyrosyl-[protein] + phosphate</text>
        <dbReference type="Rhea" id="RHEA:10684"/>
        <dbReference type="Rhea" id="RHEA-COMP:10136"/>
        <dbReference type="Rhea" id="RHEA-COMP:20101"/>
        <dbReference type="ChEBI" id="CHEBI:15377"/>
        <dbReference type="ChEBI" id="CHEBI:43474"/>
        <dbReference type="ChEBI" id="CHEBI:46858"/>
        <dbReference type="ChEBI" id="CHEBI:61978"/>
        <dbReference type="EC" id="3.1.3.48"/>
    </reaction>
</comment>
<dbReference type="InterPro" id="IPR050438">
    <property type="entry name" value="LMW_PTPase"/>
</dbReference>
<dbReference type="InterPro" id="IPR036196">
    <property type="entry name" value="Ptyr_pPase_sf"/>
</dbReference>
<dbReference type="Gene3D" id="3.40.50.2300">
    <property type="match status" value="1"/>
</dbReference>
<dbReference type="AlphaFoldDB" id="A0A396AHD3"/>
<dbReference type="SUPFAM" id="SSF52788">
    <property type="entry name" value="Phosphotyrosine protein phosphatases I"/>
    <property type="match status" value="1"/>
</dbReference>
<comment type="similarity">
    <text evidence="1">Belongs to the low molecular weight phosphotyrosine protein phosphatase family.</text>
</comment>
<sequence length="165" mass="18884">MIKILFICHGNICRSTMAQSVFAHLAAEANMADYFEIDSAATSREEIGNTPHYGTVRKLREENVPLIPHRARQMTRNDYLYYDYLIGMDTANIRNMIKIAGSEDSQGKIYKMLSFVGYEHTHRLSEAGDVADPWYTGDFEATYRDVKNGCEGLLAYIKEKHEFTL</sequence>
<dbReference type="GO" id="GO:0004725">
    <property type="term" value="F:protein tyrosine phosphatase activity"/>
    <property type="evidence" value="ECO:0007669"/>
    <property type="project" value="UniProtKB-EC"/>
</dbReference>
<dbReference type="InterPro" id="IPR023485">
    <property type="entry name" value="Ptyr_pPase"/>
</dbReference>
<feature type="active site" evidence="6">
    <location>
        <position position="14"/>
    </location>
</feature>
<organism evidence="8 9">
    <name type="scientific">Roseburia inulinivorans</name>
    <dbReference type="NCBI Taxonomy" id="360807"/>
    <lineage>
        <taxon>Bacteria</taxon>
        <taxon>Bacillati</taxon>
        <taxon>Bacillota</taxon>
        <taxon>Clostridia</taxon>
        <taxon>Lachnospirales</taxon>
        <taxon>Lachnospiraceae</taxon>
        <taxon>Roseburia</taxon>
    </lineage>
</organism>
<dbReference type="EMBL" id="QSIQ01000001">
    <property type="protein sequence ID" value="RHD06353.1"/>
    <property type="molecule type" value="Genomic_DNA"/>
</dbReference>
<gene>
    <name evidence="8" type="ORF">DW813_00300</name>
</gene>
<evidence type="ECO:0000259" key="7">
    <source>
        <dbReference type="SMART" id="SM00226"/>
    </source>
</evidence>
<evidence type="ECO:0000313" key="8">
    <source>
        <dbReference type="EMBL" id="RHD06353.1"/>
    </source>
</evidence>
<dbReference type="InterPro" id="IPR017867">
    <property type="entry name" value="Tyr_phospatase_low_mol_wt"/>
</dbReference>
<evidence type="ECO:0000256" key="3">
    <source>
        <dbReference type="ARBA" id="ARBA00022801"/>
    </source>
</evidence>
<protein>
    <recommendedName>
        <fullName evidence="2">protein-tyrosine-phosphatase</fullName>
        <ecNumber evidence="2">3.1.3.48</ecNumber>
    </recommendedName>
</protein>
<keyword evidence="4" id="KW-0904">Protein phosphatase</keyword>
<dbReference type="PANTHER" id="PTHR11717">
    <property type="entry name" value="LOW MOLECULAR WEIGHT PROTEIN TYROSINE PHOSPHATASE"/>
    <property type="match status" value="1"/>
</dbReference>
<evidence type="ECO:0000256" key="6">
    <source>
        <dbReference type="PIRSR" id="PIRSR617867-1"/>
    </source>
</evidence>
<dbReference type="SMART" id="SM00226">
    <property type="entry name" value="LMWPc"/>
    <property type="match status" value="1"/>
</dbReference>
<feature type="active site" description="Proton donor" evidence="6">
    <location>
        <position position="132"/>
    </location>
</feature>
<dbReference type="CDD" id="cd16343">
    <property type="entry name" value="LMWPTP"/>
    <property type="match status" value="1"/>
</dbReference>